<organism evidence="1 2">
    <name type="scientific">Thermogutta terrifontis</name>
    <dbReference type="NCBI Taxonomy" id="1331910"/>
    <lineage>
        <taxon>Bacteria</taxon>
        <taxon>Pseudomonadati</taxon>
        <taxon>Planctomycetota</taxon>
        <taxon>Planctomycetia</taxon>
        <taxon>Pirellulales</taxon>
        <taxon>Thermoguttaceae</taxon>
        <taxon>Thermogutta</taxon>
    </lineage>
</organism>
<keyword evidence="2" id="KW-1185">Reference proteome</keyword>
<sequence>MEDLLTPRAHRIIRWTLALHLPAYRSRGSGATMQPNFPGAASTWRDYHCRAGMTVAK</sequence>
<accession>A0A286RLC3</accession>
<dbReference type="AlphaFoldDB" id="A0A286RLC3"/>
<dbReference type="KEGG" id="ttf:THTE_4155"/>
<proteinExistence type="predicted"/>
<name>A0A286RLC3_9BACT</name>
<evidence type="ECO:0000313" key="2">
    <source>
        <dbReference type="Proteomes" id="UP000215086"/>
    </source>
</evidence>
<gene>
    <name evidence="1" type="ORF">THTE_4155</name>
</gene>
<protein>
    <submittedName>
        <fullName evidence="1">Uncharacterized protein</fullName>
    </submittedName>
</protein>
<evidence type="ECO:0000313" key="1">
    <source>
        <dbReference type="EMBL" id="ASV76756.1"/>
    </source>
</evidence>
<dbReference type="EMBL" id="CP018477">
    <property type="protein sequence ID" value="ASV76756.1"/>
    <property type="molecule type" value="Genomic_DNA"/>
</dbReference>
<dbReference type="Proteomes" id="UP000215086">
    <property type="component" value="Chromosome"/>
</dbReference>
<reference evidence="1 2" key="1">
    <citation type="journal article" name="Front. Microbiol.">
        <title>Sugar Metabolism of the First Thermophilic Planctomycete Thermogutta terrifontis: Comparative Genomic and Transcriptomic Approaches.</title>
        <authorList>
            <person name="Elcheninov A.G."/>
            <person name="Menzel P."/>
            <person name="Gudbergsdottir S.R."/>
            <person name="Slesarev A.I."/>
            <person name="Kadnikov V.V."/>
            <person name="Krogh A."/>
            <person name="Bonch-Osmolovskaya E.A."/>
            <person name="Peng X."/>
            <person name="Kublanov I.V."/>
        </authorList>
    </citation>
    <scope>NUCLEOTIDE SEQUENCE [LARGE SCALE GENOMIC DNA]</scope>
    <source>
        <strain evidence="1 2">R1</strain>
    </source>
</reference>